<feature type="compositionally biased region" description="Acidic residues" evidence="1">
    <location>
        <begin position="141"/>
        <end position="160"/>
    </location>
</feature>
<dbReference type="KEGG" id="pco:PHACADRAFT_102786"/>
<dbReference type="GO" id="GO:0005634">
    <property type="term" value="C:nucleus"/>
    <property type="evidence" value="ECO:0007669"/>
    <property type="project" value="InterPro"/>
</dbReference>
<proteinExistence type="predicted"/>
<sequence length="392" mass="43977">MSLSSDKQPVLPRNALITPSVSPPPSLRLASPKLRRKSTSRPPPNKRARTSEPPSSPDPSGSHTPTDTSTTSPVVNPTRDEAWRASSQRLLSVWSQLAERYNVPLDQDDIVDLRTVKLVKDRGITRRLKKGYRIGYFGDPTPDDADASSEDDRDGEDEIDSLPRPEPKVPIKLEMEKTNRVLPPFTEMNPADADDLKAFLEEEEQRRAIGGVDDDPDEDEVAENVATDFEDFVELGTDEEDEHSDWVTERVVRVDSRRTPIRRTPAPRPYATAPNSWPSDVSVRSIATANTSATDTFAKSKYHRPDNTFSSIFTRHTFVAPKIIVTSATCSSAIFLSFPTQSQYFKYIRRGRGRYLRAPFVPFQDCYTTASVPKHTVANSTFIFSQQQHARA</sequence>
<protein>
    <submittedName>
        <fullName evidence="2">Uncharacterized protein</fullName>
    </submittedName>
</protein>
<dbReference type="EMBL" id="JH930476">
    <property type="protein sequence ID" value="EKM51515.1"/>
    <property type="molecule type" value="Genomic_DNA"/>
</dbReference>
<dbReference type="Proteomes" id="UP000008370">
    <property type="component" value="Unassembled WGS sequence"/>
</dbReference>
<feature type="compositionally biased region" description="Basic residues" evidence="1">
    <location>
        <begin position="33"/>
        <end position="48"/>
    </location>
</feature>
<keyword evidence="3" id="KW-1185">Reference proteome</keyword>
<name>K5VXH3_PHACS</name>
<feature type="region of interest" description="Disordered" evidence="1">
    <location>
        <begin position="136"/>
        <end position="169"/>
    </location>
</feature>
<evidence type="ECO:0000313" key="3">
    <source>
        <dbReference type="Proteomes" id="UP000008370"/>
    </source>
</evidence>
<dbReference type="AlphaFoldDB" id="K5VXH3"/>
<accession>K5VXH3</accession>
<reference evidence="2 3" key="1">
    <citation type="journal article" date="2012" name="BMC Genomics">
        <title>Comparative genomics of the white-rot fungi, Phanerochaete carnosa and P. chrysosporium, to elucidate the genetic basis of the distinct wood types they colonize.</title>
        <authorList>
            <person name="Suzuki H."/>
            <person name="MacDonald J."/>
            <person name="Syed K."/>
            <person name="Salamov A."/>
            <person name="Hori C."/>
            <person name="Aerts A."/>
            <person name="Henrissat B."/>
            <person name="Wiebenga A."/>
            <person name="vanKuyk P.A."/>
            <person name="Barry K."/>
            <person name="Lindquist E."/>
            <person name="LaButti K."/>
            <person name="Lapidus A."/>
            <person name="Lucas S."/>
            <person name="Coutinho P."/>
            <person name="Gong Y."/>
            <person name="Samejima M."/>
            <person name="Mahadevan R."/>
            <person name="Abou-Zaid M."/>
            <person name="de Vries R.P."/>
            <person name="Igarashi K."/>
            <person name="Yadav J.S."/>
            <person name="Grigoriev I.V."/>
            <person name="Master E.R."/>
        </authorList>
    </citation>
    <scope>NUCLEOTIDE SEQUENCE [LARGE SCALE GENOMIC DNA]</scope>
    <source>
        <strain evidence="2 3">HHB-10118-sp</strain>
    </source>
</reference>
<organism evidence="2 3">
    <name type="scientific">Phanerochaete carnosa (strain HHB-10118-sp)</name>
    <name type="common">White-rot fungus</name>
    <name type="synonym">Peniophora carnosa</name>
    <dbReference type="NCBI Taxonomy" id="650164"/>
    <lineage>
        <taxon>Eukaryota</taxon>
        <taxon>Fungi</taxon>
        <taxon>Dikarya</taxon>
        <taxon>Basidiomycota</taxon>
        <taxon>Agaricomycotina</taxon>
        <taxon>Agaricomycetes</taxon>
        <taxon>Polyporales</taxon>
        <taxon>Phanerochaetaceae</taxon>
        <taxon>Phanerochaete</taxon>
    </lineage>
</organism>
<gene>
    <name evidence="2" type="ORF">PHACADRAFT_102786</name>
</gene>
<evidence type="ECO:0000256" key="1">
    <source>
        <dbReference type="SAM" id="MobiDB-lite"/>
    </source>
</evidence>
<dbReference type="STRING" id="650164.K5VXH3"/>
<dbReference type="InterPro" id="IPR018465">
    <property type="entry name" value="Scm3/HJURP"/>
</dbReference>
<dbReference type="GO" id="GO:0042393">
    <property type="term" value="F:histone binding"/>
    <property type="evidence" value="ECO:0007669"/>
    <property type="project" value="InterPro"/>
</dbReference>
<dbReference type="RefSeq" id="XP_007399327.1">
    <property type="nucleotide sequence ID" value="XM_007399265.1"/>
</dbReference>
<feature type="compositionally biased region" description="Low complexity" evidence="1">
    <location>
        <begin position="58"/>
        <end position="77"/>
    </location>
</feature>
<dbReference type="Pfam" id="PF10384">
    <property type="entry name" value="Scm3"/>
    <property type="match status" value="1"/>
</dbReference>
<dbReference type="OrthoDB" id="2420608at2759"/>
<dbReference type="InParanoid" id="K5VXH3"/>
<feature type="region of interest" description="Disordered" evidence="1">
    <location>
        <begin position="1"/>
        <end position="81"/>
    </location>
</feature>
<evidence type="ECO:0000313" key="2">
    <source>
        <dbReference type="EMBL" id="EKM51515.1"/>
    </source>
</evidence>
<dbReference type="GeneID" id="18907237"/>
<dbReference type="HOGENOM" id="CLU_704190_0_0_1"/>